<protein>
    <recommendedName>
        <fullName evidence="3">ATP-binding protein</fullName>
    </recommendedName>
</protein>
<reference evidence="1 2" key="1">
    <citation type="journal article" date="2019" name="Int. J. Syst. Evol. Microbiol.">
        <title>The Global Catalogue of Microorganisms (GCM) 10K type strain sequencing project: providing services to taxonomists for standard genome sequencing and annotation.</title>
        <authorList>
            <consortium name="The Broad Institute Genomics Platform"/>
            <consortium name="The Broad Institute Genome Sequencing Center for Infectious Disease"/>
            <person name="Wu L."/>
            <person name="Ma J."/>
        </authorList>
    </citation>
    <scope>NUCLEOTIDE SEQUENCE [LARGE SCALE GENOMIC DNA]</scope>
    <source>
        <strain evidence="1 2">JCM 3325</strain>
    </source>
</reference>
<evidence type="ECO:0008006" key="3">
    <source>
        <dbReference type="Google" id="ProtNLM"/>
    </source>
</evidence>
<keyword evidence="2" id="KW-1185">Reference proteome</keyword>
<sequence>MNEHGRGLGIVEAIVSAWGHRRTRSRLASQPVQGKAVWSPYRCLPPGLIHPIESRRWSPPST</sequence>
<accession>A0ABN3JYZ6</accession>
<evidence type="ECO:0000313" key="1">
    <source>
        <dbReference type="EMBL" id="GAA2443697.1"/>
    </source>
</evidence>
<comment type="caution">
    <text evidence="1">The sequence shown here is derived from an EMBL/GenBank/DDBJ whole genome shotgun (WGS) entry which is preliminary data.</text>
</comment>
<proteinExistence type="predicted"/>
<name>A0ABN3JYZ6_9ACTN</name>
<evidence type="ECO:0000313" key="2">
    <source>
        <dbReference type="Proteomes" id="UP001501231"/>
    </source>
</evidence>
<organism evidence="1 2">
    <name type="scientific">Actinomadura vinacea</name>
    <dbReference type="NCBI Taxonomy" id="115336"/>
    <lineage>
        <taxon>Bacteria</taxon>
        <taxon>Bacillati</taxon>
        <taxon>Actinomycetota</taxon>
        <taxon>Actinomycetes</taxon>
        <taxon>Streptosporangiales</taxon>
        <taxon>Thermomonosporaceae</taxon>
        <taxon>Actinomadura</taxon>
    </lineage>
</organism>
<gene>
    <name evidence="1" type="ORF">GCM10010191_70370</name>
</gene>
<dbReference type="Proteomes" id="UP001501231">
    <property type="component" value="Unassembled WGS sequence"/>
</dbReference>
<dbReference type="EMBL" id="BAAARW010000027">
    <property type="protein sequence ID" value="GAA2443697.1"/>
    <property type="molecule type" value="Genomic_DNA"/>
</dbReference>